<evidence type="ECO:0000256" key="20">
    <source>
        <dbReference type="ARBA" id="ARBA00022879"/>
    </source>
</evidence>
<keyword evidence="21 33" id="KW-1164">Virus endocytosis by host</keyword>
<comment type="similarity">
    <text evidence="33">Belongs to the HIV-1 env protein family.</text>
</comment>
<dbReference type="HAMAP" id="MF_04083">
    <property type="entry name" value="HIV_ENV"/>
    <property type="match status" value="1"/>
</dbReference>
<reference evidence="38" key="1">
    <citation type="submission" date="2012-12" db="EMBL/GenBank/DDBJ databases">
        <authorList>
            <person name="Parrish N."/>
            <person name="Li H."/>
            <person name="Shaw G."/>
            <person name="Hahn B."/>
        </authorList>
    </citation>
    <scope>NUCLEOTIDE SEQUENCE</scope>
    <source>
        <strain evidence="38">3WARO-C11</strain>
    </source>
</reference>
<name>M4N0S0_HV1</name>
<evidence type="ECO:0000256" key="14">
    <source>
        <dbReference type="ARBA" id="ARBA00022692"/>
    </source>
</evidence>
<keyword evidence="11 33" id="KW-0945">Host-virus interaction</keyword>
<evidence type="ECO:0000256" key="17">
    <source>
        <dbReference type="ARBA" id="ARBA00022804"/>
    </source>
</evidence>
<dbReference type="InterPro" id="IPR036377">
    <property type="entry name" value="Gp120_core_sf"/>
</dbReference>
<evidence type="ECO:0000256" key="25">
    <source>
        <dbReference type="ARBA" id="ARBA00023136"/>
    </source>
</evidence>
<keyword evidence="23 33" id="KW-1039">Host endosome</keyword>
<keyword evidence="25 33" id="KW-0472">Membrane</keyword>
<reference evidence="38" key="2">
    <citation type="journal article" date="2013" name="Proc. Natl. Acad. Sci. U.S.A.">
        <title>Phenotypic properties of transmitted founder HIV-1.</title>
        <authorList>
            <person name="Parrish N.F."/>
            <person name="Gao F."/>
            <person name="Li H."/>
            <person name="Giorgi E.E."/>
            <person name="Barbian H.J."/>
            <person name="Parrish E.H."/>
            <person name="Zajic L."/>
            <person name="Iyer S.S."/>
            <person name="Decker J.M."/>
            <person name="Kumar A."/>
            <person name="Hora B."/>
            <person name="Berg A."/>
            <person name="Cai F."/>
            <person name="Hopper J."/>
            <person name="Denny T.N."/>
            <person name="Ding H."/>
            <person name="Ochsenbauer C."/>
            <person name="Kappes J.C."/>
            <person name="Galimidi R.P."/>
            <person name="West A.P.Jr."/>
            <person name="Bjorkman P.J."/>
            <person name="Wilen C.B."/>
            <person name="Doms R.W."/>
            <person name="O'Brien M."/>
            <person name="Bhardwaj N."/>
            <person name="Borrow P."/>
            <person name="Haynes B.F."/>
            <person name="Muldoon M."/>
            <person name="Theiler J.P."/>
            <person name="Korber B."/>
            <person name="Shaw G.M."/>
            <person name="Hahn B.H."/>
        </authorList>
    </citation>
    <scope>NUCLEOTIDE SEQUENCE</scope>
    <source>
        <strain evidence="38">3WARO-C11</strain>
    </source>
</reference>
<dbReference type="InterPro" id="IPR037527">
    <property type="entry name" value="Gp160"/>
</dbReference>
<dbReference type="GO" id="GO:0052031">
    <property type="term" value="P:symbiont-mediated perturbation of host defense response"/>
    <property type="evidence" value="ECO:0007669"/>
    <property type="project" value="UniProtKB-UniRule"/>
</dbReference>
<keyword evidence="17 33" id="KW-1161">Viral attachment to host cell</keyword>
<feature type="domain" description="Retroviral envelope protein GP41-like" evidence="37">
    <location>
        <begin position="526"/>
        <end position="715"/>
    </location>
</feature>
<evidence type="ECO:0000256" key="34">
    <source>
        <dbReference type="RuleBase" id="RU363095"/>
    </source>
</evidence>
<comment type="function">
    <text evidence="33">Envelope glycoprotein gp160: Oligomerizes in the host endoplasmic reticulum into predominantly trimers. In a second time, gp160 transits in the host Golgi, where glycosylation is completed. The precursor is then proteolytically cleaved in the trans-Golgi and thereby activated by cellular furin or furin-like proteases to produce gp120 and gp41.</text>
</comment>
<evidence type="ECO:0000256" key="10">
    <source>
        <dbReference type="ARBA" id="ARBA00022570"/>
    </source>
</evidence>
<keyword evidence="13 33" id="KW-0165">Cleavage on pair of basic residues</keyword>
<comment type="domain">
    <text evidence="33">The membrane proximal external region (MPER) present in gp41 is a tryptophan-rich region recognized by the antibodies 2F5, Z13, and 4E10. MPER seems to play a role in fusion.</text>
</comment>
<evidence type="ECO:0000256" key="13">
    <source>
        <dbReference type="ARBA" id="ARBA00022685"/>
    </source>
</evidence>
<evidence type="ECO:0000256" key="5">
    <source>
        <dbReference type="ARBA" id="ARBA00004578"/>
    </source>
</evidence>
<keyword evidence="20 33" id="KW-0261">Viral envelope protein</keyword>
<evidence type="ECO:0000256" key="8">
    <source>
        <dbReference type="ARBA" id="ARBA00022510"/>
    </source>
</evidence>
<keyword evidence="24 33" id="KW-0175">Coiled coil</keyword>
<keyword evidence="30 33" id="KW-0449">Lipoprotein</keyword>
<comment type="function">
    <text evidence="33">Transmembrane protein gp41: Acts as a class I viral fusion protein. Under the current model, the protein has at least 3 conformational states: pre-fusion native state, pre-hairpin intermediate state, and post-fusion hairpin state. During fusion of viral and target intracellular membranes, the coiled coil regions (heptad repeats) assume a trimer-of-hairpins structure, positioning the fusion peptide in close proximity to the C-terminal region of the ectodomain. The formation of this structure appears to drive apposition and subsequent fusion of viral and target cell membranes. Complete fusion occurs in host cell endosomes and is dynamin-dependent, however some lipid transfer might occur at the plasma membrane. The virus undergoes clathrin-dependent internalization long before endosomal fusion, thus minimizing the surface exposure of conserved viral epitopes during fusion and reducing the efficacy of inhibitors targeting these epitopes. Membranes fusion leads to delivery of the nucleocapsid into the cytoplasm.</text>
</comment>
<feature type="region of interest" description="Disordered" evidence="35">
    <location>
        <begin position="712"/>
        <end position="739"/>
    </location>
</feature>
<dbReference type="Gene3D" id="1.20.5.490">
    <property type="entry name" value="Single helix bin"/>
    <property type="match status" value="1"/>
</dbReference>
<comment type="PTM">
    <text evidence="33">Highly glycosylated by host. The high number of glycan on the protein is reffered to as 'glycan shield' because it contributes to hide protein sequence from adaptive immune system.</text>
</comment>
<evidence type="ECO:0000256" key="21">
    <source>
        <dbReference type="ARBA" id="ARBA00022890"/>
    </source>
</evidence>
<feature type="disulfide bond" evidence="33">
    <location>
        <begin position="214"/>
        <end position="243"/>
    </location>
</feature>
<evidence type="ECO:0000256" key="33">
    <source>
        <dbReference type="HAMAP-Rule" id="MF_04083"/>
    </source>
</evidence>
<feature type="domain" description="Human immunodeficiency virus 1 envelope glycoprotein Gp120" evidence="36">
    <location>
        <begin position="32"/>
        <end position="507"/>
    </location>
</feature>
<feature type="region of interest" description="CD4-binding loop" evidence="33">
    <location>
        <begin position="358"/>
        <end position="368"/>
    </location>
</feature>
<dbReference type="Gene3D" id="2.170.40.20">
    <property type="entry name" value="Human immunodeficiency virus 1, Gp160, envelope glycoprotein"/>
    <property type="match status" value="2"/>
</dbReference>
<feature type="short sequence motif" description="Di-leucine internalization motif" evidence="33">
    <location>
        <begin position="851"/>
        <end position="852"/>
    </location>
</feature>
<evidence type="ECO:0000256" key="7">
    <source>
        <dbReference type="ARBA" id="ARBA00022506"/>
    </source>
</evidence>
<comment type="function">
    <text evidence="33">Surface protein gp120: Attaches the virus to the host lymphoid cell by binding to the primary receptor CD4. This interaction induces a structural rearrangement creating a high affinity binding site for a chemokine coreceptor like CXCR4 and/or CCR5. Acts as a ligand for CD209/DC-SIGN and CLEC4M/DC-SIGNR, which are respectively found on dendritic cells (DCs), and on endothelial cells of liver sinusoids and lymph node sinuses. These interactions allow capture of viral particles at mucosal surfaces by these cells and subsequent transmission to permissive cells. HIV subverts the migration properties of dendritic cells to gain access to CD4+ T-cells in lymph nodes. Virus transmission to permissive T-cells occurs either in trans (without DCs infection, through viral capture and transmission), or in cis (following DCs productive infection, through the usual CD4-gp120 interaction), thereby inducing a robust infection. In trans infection, bound virions remain infectious over days and it is proposed that they are not degraded, but protected in non-lysosomal acidic organelles within the DCs close to the cell membrane thus contributing to the viral infectious potential during DCs' migration from the periphery to the lymphoid tissues. On arrival at lymphoid tissues, intact virions recycle back to DCs' cell surface allowing virus transmission to CD4+ T-cells.</text>
</comment>
<proteinExistence type="inferred from homology"/>
<sequence>MRVKGIRKNYPCLWRWGMMLLGILMICSAEKLWVTVYYGVPVWREATTTLFCASDAKAYDTEVHNVWATHACVPTDPNPQEVVLANVTEDFNMWKNSMVEQMHEDIISLWDQSLKPCVKLTPICVTLNCTDLGNATTTNGSSTVMEKGEIKNCSFNITTSIRDKVKKEYALFYKLDVVPIDDDNTSYRLISCNTSVLTQACPKVSFQPIPIHYCAPAGFAILKCNNKTFNGKGPCTNVSTVQCTHGIKPVVSTQLLLNGSLAEGGVVIRTDNITDNTKTIIVQLTEPVNITCTRPNNNTRKSIHIGPGSAFYTTGEIIGDIRQAHCNISKEQWNKTLQQIVTKLREQFRNKTIKFKPSAGGDPEVVTHSFNCGREFFYCNSTQLFNSTWNATKELNDTGSSTEGSNITLPCRIKQIVNMWQEVGKAMYAPPIRGQITCVSNITGLLLTRDGGKDNNTNNDTEIFRPAGGDMRDNWRSELYKYKVVKIEPLGIAPTKAKRRVVQREKRAVGLGAVFLGFLGAAGSTMGAASMTLTVQARLLLSGIVQQQNNLLRAIEAQQHLLQLTVWGIKQLQARILAVERYLKDQQLLGIWGCSGKLICTTAVPWNTSWSNRSLNDIWDNMTWMQWDREINNYTNLIYTLIEESQNQQEKNEKDLLELDSWASLWNWFNISNWLWYIKIFIMIVGGLVGLRIVFSVLSIVNRVRQGYSPLSFQTRPPAQRGPDRPEGIEEEGGERDRDRSGRLVDGFLALIWVDLRSLCLFSYHRLRDLLLIVTRIVELLGRRGWEALKYCWNLLQYWSQELKSSAVSLLNTTAIAVAAGTDRVIETLQRVYRAIIHIPTRIRQGLERALL</sequence>
<evidence type="ECO:0000259" key="37">
    <source>
        <dbReference type="Pfam" id="PF00517"/>
    </source>
</evidence>
<dbReference type="GO" id="GO:0019064">
    <property type="term" value="P:fusion of virus membrane with host plasma membrane"/>
    <property type="evidence" value="ECO:0007669"/>
    <property type="project" value="UniProtKB-UniRule"/>
</dbReference>
<evidence type="ECO:0000256" key="22">
    <source>
        <dbReference type="ARBA" id="ARBA00022989"/>
    </source>
</evidence>
<evidence type="ECO:0000256" key="3">
    <source>
        <dbReference type="ARBA" id="ARBA00004505"/>
    </source>
</evidence>
<evidence type="ECO:0000256" key="18">
    <source>
        <dbReference type="ARBA" id="ARBA00022844"/>
    </source>
</evidence>
<comment type="subcellular location">
    <molecule>Surface protein gp120</molecule>
    <subcellularLocation>
        <location evidence="33">Virion membrane</location>
        <topology evidence="33">Peripheral membrane protein</topology>
    </subcellularLocation>
    <subcellularLocation>
        <location evidence="33">Host cell membrane</location>
        <topology evidence="33">Peripheral membrane protein</topology>
    </subcellularLocation>
    <subcellularLocation>
        <location evidence="33">Host endosome membrane</location>
        <topology evidence="33">Single-pass type I membrane protein</topology>
    </subcellularLocation>
    <text evidence="33">The surface protein is not anchored to the viral envelope, but associates with the extravirion surface through its binding to TM. It is probably concentrated at the site of budding and incorporated into the virions possibly by contacts between the cytoplasmic tail of Env and the N-terminus of Gag.</text>
</comment>
<evidence type="ECO:0000256" key="19">
    <source>
        <dbReference type="ARBA" id="ARBA00022870"/>
    </source>
</evidence>
<evidence type="ECO:0000256" key="6">
    <source>
        <dbReference type="ARBA" id="ARBA00004650"/>
    </source>
</evidence>
<evidence type="ECO:0000256" key="23">
    <source>
        <dbReference type="ARBA" id="ARBA00023046"/>
    </source>
</evidence>
<keyword evidence="29 33" id="KW-0899">Viral immunoevasion</keyword>
<dbReference type="GO" id="GO:0016020">
    <property type="term" value="C:membrane"/>
    <property type="evidence" value="ECO:0007669"/>
    <property type="project" value="UniProtKB-UniRule"/>
</dbReference>
<comment type="subcellular location">
    <subcellularLocation>
        <location evidence="3">Host cell membrane</location>
        <topology evidence="3">Peripheral membrane protein</topology>
    </subcellularLocation>
    <subcellularLocation>
        <location evidence="1">Host cell membrane</location>
        <topology evidence="1">Single-pass type I membrane protein</topology>
    </subcellularLocation>
    <subcellularLocation>
        <location evidence="2">Host endosome membrane</location>
        <topology evidence="2">Peripheral membrane protein</topology>
    </subcellularLocation>
    <subcellularLocation>
        <location evidence="5">Host endosome membrane</location>
        <topology evidence="5">Single-pass type I membrane protein</topology>
    </subcellularLocation>
    <subcellularLocation>
        <location evidence="6">Virion membrane</location>
        <topology evidence="6">Peripheral membrane protein</topology>
    </subcellularLocation>
    <subcellularLocation>
        <location evidence="4">Virion membrane</location>
        <topology evidence="4">Single-pass type I membrane protein</topology>
    </subcellularLocation>
</comment>
<comment type="subcellular location">
    <molecule>Transmembrane protein gp41</molecule>
    <subcellularLocation>
        <location evidence="33">Virion membrane</location>
        <topology evidence="33">Single-pass type I membrane protein</topology>
    </subcellularLocation>
    <subcellularLocation>
        <location evidence="33">Host cell membrane</location>
        <topology evidence="33">Single-pass type I membrane protein</topology>
    </subcellularLocation>
    <subcellularLocation>
        <location evidence="33">Host endosome membrane</location>
        <topology evidence="33">Single-pass type I membrane protein</topology>
    </subcellularLocation>
    <text evidence="33">It is probably concentrated at the site of budding and incorporated into the virions possibly by contacts between the cytoplasmic tail of Env and the N-terminus of Gag.</text>
</comment>
<keyword evidence="27 33" id="KW-1015">Disulfide bond</keyword>
<keyword evidence="31 33" id="KW-1160">Virus entry into host cell</keyword>
<dbReference type="InterPro" id="IPR000328">
    <property type="entry name" value="GP41-like"/>
</dbReference>
<keyword evidence="16 33" id="KW-0732">Signal</keyword>
<comment type="domain">
    <text evidence="33">The CD4-binding region is targeted by the antibody b12.</text>
</comment>
<feature type="site" description="Cleavage; by host furin" evidence="33">
    <location>
        <begin position="507"/>
        <end position="508"/>
    </location>
</feature>
<evidence type="ECO:0000256" key="2">
    <source>
        <dbReference type="ARBA" id="ARBA00004433"/>
    </source>
</evidence>
<evidence type="ECO:0000256" key="11">
    <source>
        <dbReference type="ARBA" id="ARBA00022581"/>
    </source>
</evidence>
<evidence type="ECO:0000256" key="31">
    <source>
        <dbReference type="ARBA" id="ARBA00023296"/>
    </source>
</evidence>
<feature type="chain" id="PRO_5023261127" description="Envelope glycoprotein gp160" evidence="33">
    <location>
        <begin position="31"/>
        <end position="852"/>
    </location>
</feature>
<dbReference type="GO" id="GO:0005198">
    <property type="term" value="F:structural molecule activity"/>
    <property type="evidence" value="ECO:0007669"/>
    <property type="project" value="UniProtKB-UniRule"/>
</dbReference>
<dbReference type="GO" id="GO:0044175">
    <property type="term" value="C:host cell endosome membrane"/>
    <property type="evidence" value="ECO:0007669"/>
    <property type="project" value="UniProtKB-SubCell"/>
</dbReference>
<comment type="domain">
    <text evidence="33">Some of the most genetically diverse regions of the viral genome are present in Env. They are called variable regions 1 through 5 (V1 through V5). Coreceptor usage of gp120 is determined mainly by the primary structure of the third variable region (V3) in the outer domain of gp120. The sequence of V3 determines which coreceptor, CCR5 and/or CXCR4 (corresponding to R5/macrophage, X4/T cell and R5X4/T cell and macrophage tropism), is used to trigger the fusion potential of the Env complex, and hence which cells the virus can infect. Binding to CCR5 involves a region adjacent in addition to V3.</text>
</comment>
<evidence type="ECO:0000256" key="30">
    <source>
        <dbReference type="ARBA" id="ARBA00023288"/>
    </source>
</evidence>
<dbReference type="EMBL" id="KC312368">
    <property type="protein sequence ID" value="AGG76746.1"/>
    <property type="molecule type" value="Genomic_RNA"/>
</dbReference>
<dbReference type="Gene3D" id="1.10.287.210">
    <property type="match status" value="1"/>
</dbReference>
<feature type="region of interest" description="Immunosuppression" evidence="33">
    <location>
        <begin position="570"/>
        <end position="588"/>
    </location>
</feature>
<gene>
    <name evidence="33 38" type="primary">env</name>
</gene>
<dbReference type="FunFam" id="1.10.287.210:FF:000001">
    <property type="entry name" value="Envelope glycoprotein gp160"/>
    <property type="match status" value="1"/>
</dbReference>
<evidence type="ECO:0000256" key="26">
    <source>
        <dbReference type="ARBA" id="ARBA00023139"/>
    </source>
</evidence>
<dbReference type="GO" id="GO:0019062">
    <property type="term" value="P:virion attachment to host cell"/>
    <property type="evidence" value="ECO:0007669"/>
    <property type="project" value="UniProtKB-UniRule"/>
</dbReference>
<feature type="short sequence motif" description="YXXL motif; contains endocytosis signal" evidence="33">
    <location>
        <begin position="708"/>
        <end position="711"/>
    </location>
</feature>
<comment type="miscellaneous">
    <text evidence="33">HIV-1 lineages are divided in three main groups, M (for Major), O (for Outlier), and N (for New, or Non-M, Non-O). The vast majority of strains found worldwide belong to the group M. Group O seems to be endemic to and largely confined to Cameroon and neighboring countries in West Central Africa, where these viruses represent a small minority of HIV-1 strains. The group N is represented by a limited number of isolates from Cameroonian persons. The group M is further subdivided in 9 clades or subtypes (A to D, F to H, J and K).</text>
</comment>
<dbReference type="GO" id="GO:0039654">
    <property type="term" value="P:fusion of virus membrane with host endosome membrane"/>
    <property type="evidence" value="ECO:0007669"/>
    <property type="project" value="UniProtKB-UniRule"/>
</dbReference>
<dbReference type="GO" id="GO:1903908">
    <property type="term" value="P:positive regulation of plasma membrane raft polarization"/>
    <property type="evidence" value="ECO:0007669"/>
    <property type="project" value="UniProtKB-UniRule"/>
</dbReference>
<organismHost>
    <name type="scientific">Homo sapiens</name>
    <name type="common">Human</name>
    <dbReference type="NCBI Taxonomy" id="9606"/>
</organismHost>
<keyword evidence="12 33" id="KW-1162">Viral penetration into host cytoplasm</keyword>
<comment type="domain">
    <text evidence="33">The YXXL motif is involved in determining the exact site of viral release at the surface of infected mononuclear cells and promotes endocytosis. YXXL and di-leucine endocytosis motifs interact directly or indirectly with the clathrin adapter complexes, opperate independently, and their activities are not additive.</text>
</comment>
<feature type="topological domain" description="Cytoplasmic" evidence="33">
    <location>
        <begin position="702"/>
        <end position="852"/>
    </location>
</feature>
<feature type="region of interest" description="V2" evidence="33">
    <location>
        <begin position="153"/>
        <end position="192"/>
    </location>
</feature>
<comment type="domain">
    <text evidence="33 34">The 17 amino acids long immunosuppressive region is present in many retroviral envelope proteins. Synthetic peptides derived from this relatively conserved sequence inhibit immune function in vitro and in vivo.</text>
</comment>
<dbReference type="Pfam" id="PF00517">
    <property type="entry name" value="GP41"/>
    <property type="match status" value="1"/>
</dbReference>
<evidence type="ECO:0000256" key="16">
    <source>
        <dbReference type="ARBA" id="ARBA00022729"/>
    </source>
</evidence>
<comment type="PTM">
    <text evidence="33">Specific enzymatic cleavages in vivo yield mature proteins. Envelope glycoproteins are synthesized as a inactive precursor that is heavily N-glycosylated and processed likely by host cell furin in the Golgi to yield the mature SU and TM proteins. The cleavage site between SU and TM requires the minimal sequence [KR]-X-[KR]-R. About 2 of the 9 disulfide bonds of gp41 are reduced by P4HB/PDI, following binding to CD4 receptor.</text>
</comment>
<dbReference type="SUPFAM" id="SSF56502">
    <property type="entry name" value="gp120 core"/>
    <property type="match status" value="2"/>
</dbReference>
<dbReference type="SUPFAM" id="SSF58069">
    <property type="entry name" value="Virus ectodomain"/>
    <property type="match status" value="1"/>
</dbReference>
<dbReference type="GO" id="GO:0075512">
    <property type="term" value="P:clathrin-dependent endocytosis of virus by host cell"/>
    <property type="evidence" value="ECO:0007669"/>
    <property type="project" value="UniProtKB-UniRule"/>
</dbReference>
<evidence type="ECO:0000259" key="36">
    <source>
        <dbReference type="Pfam" id="PF00516"/>
    </source>
</evidence>
<feature type="disulfide bond" evidence="33">
    <location>
        <begin position="224"/>
        <end position="235"/>
    </location>
</feature>
<evidence type="ECO:0000256" key="29">
    <source>
        <dbReference type="ARBA" id="ARBA00023280"/>
    </source>
</evidence>
<dbReference type="FunFam" id="2.170.40.20:FF:000001">
    <property type="entry name" value="Envelope glycoprotein gp160"/>
    <property type="match status" value="1"/>
</dbReference>
<dbReference type="FunFam" id="2.170.40.20:FF:000003">
    <property type="entry name" value="Envelope glycoprotein gp160"/>
    <property type="match status" value="1"/>
</dbReference>
<dbReference type="CDD" id="cd09909">
    <property type="entry name" value="HIV-1-like_HR1-HR2"/>
    <property type="match status" value="1"/>
</dbReference>
<organism evidence="38">
    <name type="scientific">Human immunodeficiency virus type 1</name>
    <name type="common">HIV-1</name>
    <dbReference type="NCBI Taxonomy" id="11676"/>
    <lineage>
        <taxon>Viruses</taxon>
        <taxon>Riboviria</taxon>
        <taxon>Pararnavirae</taxon>
        <taxon>Artverviricota</taxon>
        <taxon>Revtraviricetes</taxon>
        <taxon>Ortervirales</taxon>
        <taxon>Retroviridae</taxon>
        <taxon>Orthoretrovirinae</taxon>
        <taxon>Lentivirus</taxon>
        <taxon>Lentivirus humimdef1</taxon>
    </lineage>
</organism>
<dbReference type="InterPro" id="IPR000777">
    <property type="entry name" value="HIV1_Gp120"/>
</dbReference>
<evidence type="ECO:0000256" key="9">
    <source>
        <dbReference type="ARBA" id="ARBA00022511"/>
    </source>
</evidence>
<feature type="chain" id="PRO_5023261128" description="Transmembrane protein gp41" evidence="33">
    <location>
        <begin position="508"/>
        <end position="852"/>
    </location>
</feature>
<dbReference type="GO" id="GO:0055036">
    <property type="term" value="C:virion membrane"/>
    <property type="evidence" value="ECO:0007669"/>
    <property type="project" value="UniProtKB-SubCell"/>
</dbReference>
<comment type="subunit">
    <text evidence="32">The mature envelope protein (Env) consists of a homotrimer of non-covalently associated gp120-gp41 heterodimers. The resulting complex protrudes from the virus surface as a spike. There seems to be as few as 10 spikes on the average virion. Interacts with host CD4, CCR5 and CXCR4. Gp120 also interacts with the C-type lectins CD209/DC-SIGN and CLEC4M/DC-SIGNR (collectively referred to as DC-SIGN(R)). Gp120 and gp41 interact with GalCer. Gp120 interacts with host ITGA4/ITGB7 complex; on CD4+ T-cells, this interaction results in rapid activation of integrin ITGAL/LFA-1, which facilitates efficient cell-to-cell spreading of HIV-1. Gp120 interacts with cell-associated heparan sulfate; this interaction increases virus infectivity on permissive cells and may be involved in infection of CD4- cells.</text>
</comment>
<keyword evidence="15 33" id="KW-0053">Apoptosis</keyword>
<dbReference type="FunFam" id="1.20.5.490:FF:000001">
    <property type="entry name" value="Envelope glycoprotein gp160"/>
    <property type="match status" value="1"/>
</dbReference>
<dbReference type="GO" id="GO:0019082">
    <property type="term" value="P:viral protein processing"/>
    <property type="evidence" value="ECO:0007669"/>
    <property type="project" value="UniProtKB-UniRule"/>
</dbReference>
<dbReference type="Pfam" id="PF00516">
    <property type="entry name" value="GP120"/>
    <property type="match status" value="1"/>
</dbReference>
<comment type="PTM">
    <text evidence="33">Palmitoylation of the transmembrane protein and of Env polyprotein (prior to its proteolytic cleavage) is essential for their association with host cell membrane lipid rafts. Palmitoylation is therefore required for envelope trafficking to classical lipid rafts, but not for viral replication.</text>
</comment>
<keyword evidence="28 33" id="KW-0325">Glycoprotein</keyword>
<feature type="disulfide bond" evidence="33">
    <location>
        <begin position="594"/>
        <end position="600"/>
    </location>
</feature>
<keyword evidence="10 33" id="KW-1165">Clathrin-mediated endocytosis of virus by host</keyword>
<feature type="lipid moiety-binding region" description="S-palmitoyl cysteine; by host" evidence="33">
    <location>
        <position position="760"/>
    </location>
</feature>
<comment type="subunit">
    <text evidence="33">The mature envelope protein (Env) consists of a homotrimer of non-covalently associated gp120-gp41 heterodimers. The resulting complex protrudes from the virus surface as a spike. There seems to be as few as 10 spikes on the average virion. Surface protein gp120 interacts with host CD4, CCR5 and CXCR4. Gp120 also interacts with the C-type lectins CD209/DC-SIGN and CLEC4M/DC-SIGNR (collectively referred to as DC-SIGN(R)). Gp120 and gp41 interact with GalCer. Gp120 interacts with host ITGA4/ITGB7 complex; on CD4+ T-cells, this interaction results in rapid activation of integrin ITGAL/LFA-1, which facilitates efficient cell-to-cell spreading of HIV-1. Gp120 interacts with cell-associated heparan sulfate; this interaction increases virus infectivity on permissive cells and may be involved in infection of CD4- cells.</text>
</comment>
<evidence type="ECO:0000256" key="12">
    <source>
        <dbReference type="ARBA" id="ARBA00022595"/>
    </source>
</evidence>
<feature type="region of interest" description="MPER; binding to GalCer" evidence="33">
    <location>
        <begin position="658"/>
        <end position="679"/>
    </location>
</feature>
<evidence type="ECO:0000256" key="24">
    <source>
        <dbReference type="ARBA" id="ARBA00023054"/>
    </source>
</evidence>
<feature type="coiled-coil region" evidence="33">
    <location>
        <begin position="629"/>
        <end position="663"/>
    </location>
</feature>
<keyword evidence="9 33" id="KW-1032">Host cell membrane</keyword>
<evidence type="ECO:0000256" key="32">
    <source>
        <dbReference type="ARBA" id="ARBA00062028"/>
    </source>
</evidence>
<evidence type="ECO:0000256" key="4">
    <source>
        <dbReference type="ARBA" id="ARBA00004563"/>
    </source>
</evidence>
<feature type="region of interest" description="Fusion peptide" evidence="33">
    <location>
        <begin position="508"/>
        <end position="528"/>
    </location>
</feature>
<protein>
    <recommendedName>
        <fullName evidence="33">Envelope glycoprotein gp160</fullName>
    </recommendedName>
    <alternativeName>
        <fullName evidence="33">Env polyprotein</fullName>
    </alternativeName>
    <component>
        <recommendedName>
            <fullName evidence="33">Surface protein gp120</fullName>
            <shortName evidence="33">SU</shortName>
        </recommendedName>
        <alternativeName>
            <fullName evidence="33">Glycoprotein 120</fullName>
            <shortName evidence="33">gp120</shortName>
        </alternativeName>
    </component>
    <component>
        <recommendedName>
            <fullName evidence="33">Transmembrane protein gp41</fullName>
            <shortName evidence="33">TM</shortName>
        </recommendedName>
        <alternativeName>
            <fullName evidence="33">Glycoprotein 41</fullName>
            <shortName evidence="33">gp41</shortName>
        </alternativeName>
    </component>
</protein>
<accession>M4N0S0</accession>
<evidence type="ECO:0000256" key="1">
    <source>
        <dbReference type="ARBA" id="ARBA00004402"/>
    </source>
</evidence>
<keyword evidence="19 33" id="KW-1043">Host membrane</keyword>
<evidence type="ECO:0000256" key="28">
    <source>
        <dbReference type="ARBA" id="ARBA00023180"/>
    </source>
</evidence>
<feature type="transmembrane region" description="Helical" evidence="34">
    <location>
        <begin position="674"/>
        <end position="695"/>
    </location>
</feature>
<keyword evidence="26 33" id="KW-0564">Palmitate</keyword>
<dbReference type="GO" id="GO:1903911">
    <property type="term" value="P:positive regulation of receptor clustering"/>
    <property type="evidence" value="ECO:0007669"/>
    <property type="project" value="UniProtKB-UniRule"/>
</dbReference>
<dbReference type="GO" id="GO:0019031">
    <property type="term" value="C:viral envelope"/>
    <property type="evidence" value="ECO:0007669"/>
    <property type="project" value="UniProtKB-KW"/>
</dbReference>
<keyword evidence="14 33" id="KW-0812">Transmembrane</keyword>
<keyword evidence="8 33" id="KW-1170">Fusion of virus membrane with host endosomal membrane</keyword>
<evidence type="ECO:0000256" key="15">
    <source>
        <dbReference type="ARBA" id="ARBA00022703"/>
    </source>
</evidence>
<evidence type="ECO:0000256" key="27">
    <source>
        <dbReference type="ARBA" id="ARBA00023157"/>
    </source>
</evidence>
<feature type="disulfide bond" evidence="33">
    <location>
        <begin position="52"/>
        <end position="72"/>
    </location>
</feature>
<evidence type="ECO:0000313" key="38">
    <source>
        <dbReference type="EMBL" id="AGG76746.1"/>
    </source>
</evidence>
<keyword evidence="22 33" id="KW-1133">Transmembrane helix</keyword>
<keyword evidence="18 33" id="KW-0946">Virion</keyword>
<dbReference type="GO" id="GO:0020002">
    <property type="term" value="C:host cell plasma membrane"/>
    <property type="evidence" value="ECO:0007669"/>
    <property type="project" value="UniProtKB-SubCell"/>
</dbReference>
<keyword evidence="7 33" id="KW-1168">Fusion of virus membrane with host membrane</keyword>
<evidence type="ECO:0000256" key="35">
    <source>
        <dbReference type="SAM" id="MobiDB-lite"/>
    </source>
</evidence>
<comment type="caution">
    <text evidence="33">Lacks conserved residue(s) required for the propagation of feature annotation.</text>
</comment>
<comment type="miscellaneous">
    <text evidence="33">Inhibitors targeting HIV-1 viral envelope proteins are used as antiretroviral drugs. Attachment of virions to the cell surface via non-specific interactions and CD4 binding can be blocked by inhibitors that include cyanovirin-N, cyclotriazadisulfonamide analogs, PRO 2000, TNX 355 and PRO 542. In addition, BMS 806 can block CD4-induced conformational changes. Env interactions with the coreceptor molecules can be targeted by CCR5 antagonists including SCH-D, maraviroc (UK 427857) and aplaviroc (GW 873140), and the CXCR4 antagonist AMD 070. Fusion of viral and cellular membranes can be inhibited by peptides such as enfuvirtide and tifuvirtide (T 1249). Resistance to inhibitors associated with mutations in Env are observed. Most of the time, single mutations confer only a modest reduction in drug susceptibility. Combination of several mutations is usually required to develop a high-level drug resistance.</text>
</comment>